<feature type="chain" id="PRO_5030712847" evidence="1">
    <location>
        <begin position="33"/>
        <end position="372"/>
    </location>
</feature>
<feature type="domain" description="Transglutaminase-like" evidence="2">
    <location>
        <begin position="210"/>
        <end position="285"/>
    </location>
</feature>
<dbReference type="PANTHER" id="PTHR38339:SF1">
    <property type="entry name" value="TRANSGLUTAMINASE-LIKE DOMAIN-CONTAINING PROTEIN"/>
    <property type="match status" value="1"/>
</dbReference>
<feature type="signal peptide" evidence="1">
    <location>
        <begin position="1"/>
        <end position="32"/>
    </location>
</feature>
<gene>
    <name evidence="3" type="ORF">GPY61_27215</name>
</gene>
<dbReference type="Proteomes" id="UP000443353">
    <property type="component" value="Unassembled WGS sequence"/>
</dbReference>
<evidence type="ECO:0000313" key="3">
    <source>
        <dbReference type="EMBL" id="MVW63622.1"/>
    </source>
</evidence>
<accession>A0A7X3G4P4</accession>
<dbReference type="InterPro" id="IPR006311">
    <property type="entry name" value="TAT_signal"/>
</dbReference>
<dbReference type="SMART" id="SM00460">
    <property type="entry name" value="TGc"/>
    <property type="match status" value="1"/>
</dbReference>
<keyword evidence="1" id="KW-0732">Signal</keyword>
<name>A0A7X3G4P4_9BURK</name>
<dbReference type="RefSeq" id="WP_160410419.1">
    <property type="nucleotide sequence ID" value="NZ_WSES01000009.1"/>
</dbReference>
<comment type="caution">
    <text evidence="3">The sequence shown here is derived from an EMBL/GenBank/DDBJ whole genome shotgun (WGS) entry which is preliminary data.</text>
</comment>
<dbReference type="PROSITE" id="PS51318">
    <property type="entry name" value="TAT"/>
    <property type="match status" value="1"/>
</dbReference>
<reference evidence="3 4" key="1">
    <citation type="submission" date="2019-12" db="EMBL/GenBank/DDBJ databases">
        <authorList>
            <person name="Li C."/>
            <person name="Zhao J."/>
        </authorList>
    </citation>
    <scope>NUCLEOTIDE SEQUENCE [LARGE SCALE GENOMIC DNA]</scope>
    <source>
        <strain evidence="3 4">NEAU-DD11</strain>
    </source>
</reference>
<dbReference type="AlphaFoldDB" id="A0A7X3G4P4"/>
<dbReference type="Gene3D" id="3.10.620.30">
    <property type="match status" value="1"/>
</dbReference>
<keyword evidence="4" id="KW-1185">Reference proteome</keyword>
<organism evidence="3 4">
    <name type="scientific">Massilia cellulosiltytica</name>
    <dbReference type="NCBI Taxonomy" id="2683234"/>
    <lineage>
        <taxon>Bacteria</taxon>
        <taxon>Pseudomonadati</taxon>
        <taxon>Pseudomonadota</taxon>
        <taxon>Betaproteobacteria</taxon>
        <taxon>Burkholderiales</taxon>
        <taxon>Oxalobacteraceae</taxon>
        <taxon>Telluria group</taxon>
        <taxon>Massilia</taxon>
    </lineage>
</organism>
<sequence>MQDTKPSTARRALLKAAGGLALATTLPRAVLAADAQERHFDPRPGDWKGYEVVTKVALQRAAGPSTVWIPLPAIDTEWQRSLSNNWSGNAKKTHVETDPHYGARFLVAEFDGSAPPMLEVVSRIQTRDRAENWKTRTPGTEAAEDLRVWLQPTDLMPLDGIVKKTSLTITRGARTDEEKVQRIYDWIVLNTFREPKVKGCGTGDIKTMLETGNFGGKCADLNGLFVGLCRASGVPARDVYGIRIAPSAFGYKELGGKPASLQGAQHCRAEVYLKQHGWVAMDPADVAKVMRQETADWIKDPDNPVVAPVKRALFGGWEGNWMGYNFAHDVRLPGSVAGKVGFLMYPQAQSGGEVYDSLAPDTFKYTITSRAI</sequence>
<dbReference type="InterPro" id="IPR038765">
    <property type="entry name" value="Papain-like_cys_pep_sf"/>
</dbReference>
<proteinExistence type="predicted"/>
<dbReference type="SUPFAM" id="SSF54001">
    <property type="entry name" value="Cysteine proteinases"/>
    <property type="match status" value="1"/>
</dbReference>
<evidence type="ECO:0000313" key="4">
    <source>
        <dbReference type="Proteomes" id="UP000443353"/>
    </source>
</evidence>
<dbReference type="PANTHER" id="PTHR38339">
    <property type="entry name" value="TRANSGLUTAMINASE DOMAIN PROTEIN"/>
    <property type="match status" value="1"/>
</dbReference>
<evidence type="ECO:0000259" key="2">
    <source>
        <dbReference type="SMART" id="SM00460"/>
    </source>
</evidence>
<protein>
    <submittedName>
        <fullName evidence="3">Transglutaminase</fullName>
    </submittedName>
</protein>
<dbReference type="Pfam" id="PF01841">
    <property type="entry name" value="Transglut_core"/>
    <property type="match status" value="1"/>
</dbReference>
<dbReference type="InterPro" id="IPR002931">
    <property type="entry name" value="Transglutaminase-like"/>
</dbReference>
<dbReference type="EMBL" id="WSES01000009">
    <property type="protein sequence ID" value="MVW63622.1"/>
    <property type="molecule type" value="Genomic_DNA"/>
</dbReference>
<evidence type="ECO:0000256" key="1">
    <source>
        <dbReference type="SAM" id="SignalP"/>
    </source>
</evidence>